<dbReference type="SUPFAM" id="SSF103378">
    <property type="entry name" value="2-methylcitrate dehydratase PrpD"/>
    <property type="match status" value="1"/>
</dbReference>
<dbReference type="InterPro" id="IPR042188">
    <property type="entry name" value="MmgE/PrpD_sf_2"/>
</dbReference>
<gene>
    <name evidence="4" type="ORF">BWQ96_04676</name>
</gene>
<dbReference type="InterPro" id="IPR045336">
    <property type="entry name" value="MmgE_PrpD_N"/>
</dbReference>
<feature type="domain" description="MmgE/PrpD C-terminal" evidence="3">
    <location>
        <begin position="264"/>
        <end position="428"/>
    </location>
</feature>
<dbReference type="EMBL" id="NBIV01000058">
    <property type="protein sequence ID" value="PXF45538.1"/>
    <property type="molecule type" value="Genomic_DNA"/>
</dbReference>
<dbReference type="InterPro" id="IPR036148">
    <property type="entry name" value="MmgE/PrpD_sf"/>
</dbReference>
<dbReference type="PANTHER" id="PTHR16943:SF8">
    <property type="entry name" value="2-METHYLCITRATE DEHYDRATASE"/>
    <property type="match status" value="1"/>
</dbReference>
<evidence type="ECO:0000313" key="5">
    <source>
        <dbReference type="Proteomes" id="UP000247409"/>
    </source>
</evidence>
<organism evidence="4 5">
    <name type="scientific">Gracilariopsis chorda</name>
    <dbReference type="NCBI Taxonomy" id="448386"/>
    <lineage>
        <taxon>Eukaryota</taxon>
        <taxon>Rhodophyta</taxon>
        <taxon>Florideophyceae</taxon>
        <taxon>Rhodymeniophycidae</taxon>
        <taxon>Gracilariales</taxon>
        <taxon>Gracilariaceae</taxon>
        <taxon>Gracilariopsis</taxon>
    </lineage>
</organism>
<accession>A0A2V3ITS9</accession>
<evidence type="ECO:0000259" key="2">
    <source>
        <dbReference type="Pfam" id="PF03972"/>
    </source>
</evidence>
<evidence type="ECO:0000259" key="3">
    <source>
        <dbReference type="Pfam" id="PF19305"/>
    </source>
</evidence>
<reference evidence="4 5" key="1">
    <citation type="journal article" date="2018" name="Mol. Biol. Evol.">
        <title>Analysis of the draft genome of the red seaweed Gracilariopsis chorda provides insights into genome size evolution in Rhodophyta.</title>
        <authorList>
            <person name="Lee J."/>
            <person name="Yang E.C."/>
            <person name="Graf L."/>
            <person name="Yang J.H."/>
            <person name="Qiu H."/>
            <person name="Zel Zion U."/>
            <person name="Chan C.X."/>
            <person name="Stephens T.G."/>
            <person name="Weber A.P.M."/>
            <person name="Boo G.H."/>
            <person name="Boo S.M."/>
            <person name="Kim K.M."/>
            <person name="Shin Y."/>
            <person name="Jung M."/>
            <person name="Lee S.J."/>
            <person name="Yim H.S."/>
            <person name="Lee J.H."/>
            <person name="Bhattacharya D."/>
            <person name="Yoon H.S."/>
        </authorList>
    </citation>
    <scope>NUCLEOTIDE SEQUENCE [LARGE SCALE GENOMIC DNA]</scope>
    <source>
        <strain evidence="4 5">SKKU-2015</strain>
        <tissue evidence="4">Whole body</tissue>
    </source>
</reference>
<dbReference type="AlphaFoldDB" id="A0A2V3ITS9"/>
<comment type="caution">
    <text evidence="4">The sequence shown here is derived from an EMBL/GenBank/DDBJ whole genome shotgun (WGS) entry which is preliminary data.</text>
</comment>
<feature type="domain" description="MmgE/PrpD N-terminal" evidence="2">
    <location>
        <begin position="5"/>
        <end position="227"/>
    </location>
</feature>
<dbReference type="InterPro" id="IPR005656">
    <property type="entry name" value="MmgE_PrpD"/>
</dbReference>
<evidence type="ECO:0000256" key="1">
    <source>
        <dbReference type="ARBA" id="ARBA00006174"/>
    </source>
</evidence>
<dbReference type="InterPro" id="IPR042183">
    <property type="entry name" value="MmgE/PrpD_sf_1"/>
</dbReference>
<dbReference type="Gene3D" id="3.30.1330.120">
    <property type="entry name" value="2-methylcitrate dehydratase PrpD"/>
    <property type="match status" value="1"/>
</dbReference>
<dbReference type="GO" id="GO:0016829">
    <property type="term" value="F:lyase activity"/>
    <property type="evidence" value="ECO:0007669"/>
    <property type="project" value="InterPro"/>
</dbReference>
<comment type="similarity">
    <text evidence="1">Belongs to the PrpD family.</text>
</comment>
<proteinExistence type="inferred from homology"/>
<dbReference type="Gene3D" id="1.10.4100.10">
    <property type="entry name" value="2-methylcitrate dehydratase PrpD"/>
    <property type="match status" value="1"/>
</dbReference>
<dbReference type="Pfam" id="PF03972">
    <property type="entry name" value="MmgE_PrpD_N"/>
    <property type="match status" value="1"/>
</dbReference>
<protein>
    <submittedName>
        <fullName evidence="4">Cis-aconitate decarboxylase</fullName>
    </submittedName>
</protein>
<dbReference type="InterPro" id="IPR045337">
    <property type="entry name" value="MmgE_PrpD_C"/>
</dbReference>
<keyword evidence="5" id="KW-1185">Reference proteome</keyword>
<sequence>MDPVSFIHRLSFEDLSPDIIHSVKRLLIDNLGVCITGRQTKQAKIAYDHAASVYSGTHTRLWLDGRSVSYPGAVFAHACACDSVDMHDGFARADGHPGAAIIPAVFALLYEKNGVAISGKELIATTAVAYEIAIRAGAVLHATSNVYHSSGAWNAIGVAAAYARRFKLNFEQTRHALGIAEYHGPRSLVMRCVDYPTMVKDGSGWGAMTGMSAAMLAELSFTGAPATTVEVGTDRRLQFESVIEKEWQDLGRVFALQEPRIKEFAVCFWCQAPIYAMRTLQQQHGFAIEDIIKIRIVTFEQALHLNHPTPTTTDEAQYSLPFSVAAALVHGRVTGREVDAEELRNERVLRVSRLVTMEEDSDMSAEYYNGRCVCRVTVELRDRRSITSEDTVTKWGNVSDRDLDAKFRSIATQALNPFRVEKLLALLRDLENVPSLAHLEDFLQD</sequence>
<dbReference type="PANTHER" id="PTHR16943">
    <property type="entry name" value="2-METHYLCITRATE DEHYDRATASE-RELATED"/>
    <property type="match status" value="1"/>
</dbReference>
<evidence type="ECO:0000313" key="4">
    <source>
        <dbReference type="EMBL" id="PXF45538.1"/>
    </source>
</evidence>
<dbReference type="Pfam" id="PF19305">
    <property type="entry name" value="MmgE_PrpD_C"/>
    <property type="match status" value="1"/>
</dbReference>
<dbReference type="Proteomes" id="UP000247409">
    <property type="component" value="Unassembled WGS sequence"/>
</dbReference>
<name>A0A2V3ITS9_9FLOR</name>
<dbReference type="OrthoDB" id="10267976at2759"/>